<dbReference type="PROSITE" id="PS50206">
    <property type="entry name" value="RHODANESE_3"/>
    <property type="match status" value="1"/>
</dbReference>
<dbReference type="SUPFAM" id="SSF51126">
    <property type="entry name" value="Pectin lyase-like"/>
    <property type="match status" value="2"/>
</dbReference>
<dbReference type="EMBL" id="DF933835">
    <property type="protein sequence ID" value="GAM40634.1"/>
    <property type="molecule type" value="Genomic_DNA"/>
</dbReference>
<feature type="domain" description="Rhodanese" evidence="1">
    <location>
        <begin position="610"/>
        <end position="661"/>
    </location>
</feature>
<gene>
    <name evidence="2" type="ORF">TCE0_039f13129</name>
</gene>
<dbReference type="InterPro" id="IPR024535">
    <property type="entry name" value="RHGA/B-epi-like_pectate_lyase"/>
</dbReference>
<dbReference type="InterPro" id="IPR011050">
    <property type="entry name" value="Pectin_lyase_fold/virulence"/>
</dbReference>
<dbReference type="PANTHER" id="PTHR33928:SF2">
    <property type="entry name" value="PECTATE LYASE SUPERFAMILY PROTEIN DOMAIN-CONTAINING PROTEIN-RELATED"/>
    <property type="match status" value="1"/>
</dbReference>
<dbReference type="InterPro" id="IPR039279">
    <property type="entry name" value="QRT3-like"/>
</dbReference>
<dbReference type="Pfam" id="PF12708">
    <property type="entry name" value="Pect-lyase_RHGA_epim"/>
    <property type="match status" value="2"/>
</dbReference>
<accession>A0A6N4SLN6</accession>
<dbReference type="InterPro" id="IPR001763">
    <property type="entry name" value="Rhodanese-like_dom"/>
</dbReference>
<dbReference type="AlphaFoldDB" id="A0A6N4SLN6"/>
<sequence>MDYGAKGDGVTDDTVAINNAISDGGRCGQDCGSSTIYPAFVYFPPGTYLVSSPIIQYYNTELYGDPLNYPTILAASSFVGLGVITSDVYTGATTEWYINTNNFLRSIKNFRMDITLTDPTAYVCAIHWQVAQATSLENIIFYMMQDSTTTQQGIYMENGSGGFLTNLTFVGGNFGAFFGNQQFTTSQLSFLNSKTALQISWDWAWTMQDIVILNCDQGIVIVGGAGGPMSTGQGVGALVLLDSAIVNTPTGIVTSLLADNSTAFLLQNSYFSNVTNAIIDNVRGDTLMAGGSLVTVDSWGFGRLALSSTNTSFVNGQDIPVMNRSSLLTGPAGLPKPSFFQRRRPAYTDIGMSQVIDVKAWGAAGDGVHDDTAVLNSILDRAANMSSIVFFPFGVYTITDTLHVPIGSRIIGQAWSQIMATGTKFQDDKNPRVAVQVGRPGDSGIIEIQSMMFTVSGPTAGAILMEWNAHELVQGSAGMWDSHFRVGGAIGTNLQAKDCPKDAGVNSNCRAASLLLHLTPQSSAYLENVWLWTADHDMDSPSQNQISVYAGRGMLVESQGPTWLYATASEHHTLYQYQLSQAQNVYMGMIQTESPYYQPQPMAPIPFETGLFPNDPTFADCTSNSASCAVSWALRILNSQRVYSMGAGLYSWFSDYTQTCLETENCQQSVVDIVQSNDTWLYNLVTKGTVEMVSPKDENATLAADNVNGFMSSILAWVREDAGTIGAAPFPGFQLYGDGEPSGAIAVRVFKVGLPTSTINVQTRPLKEPFQRY</sequence>
<keyword evidence="3" id="KW-1185">Reference proteome</keyword>
<comment type="caution">
    <text evidence="2">The sequence shown here is derived from an EMBL/GenBank/DDBJ whole genome shotgun (WGS) entry which is preliminary data.</text>
</comment>
<evidence type="ECO:0000313" key="3">
    <source>
        <dbReference type="Proteomes" id="UP000053095"/>
    </source>
</evidence>
<dbReference type="GO" id="GO:0004650">
    <property type="term" value="F:polygalacturonase activity"/>
    <property type="evidence" value="ECO:0007669"/>
    <property type="project" value="InterPro"/>
</dbReference>
<reference evidence="3" key="1">
    <citation type="journal article" date="2015" name="Genome Announc.">
        <title>Draft genome sequence of Talaromyces cellulolyticus strain Y-94, a source of lignocellulosic biomass-degrading enzymes.</title>
        <authorList>
            <person name="Fujii T."/>
            <person name="Koike H."/>
            <person name="Sawayama S."/>
            <person name="Yano S."/>
            <person name="Inoue H."/>
        </authorList>
    </citation>
    <scope>NUCLEOTIDE SEQUENCE [LARGE SCALE GENOMIC DNA]</scope>
    <source>
        <strain evidence="3">Y-94</strain>
    </source>
</reference>
<dbReference type="Proteomes" id="UP000053095">
    <property type="component" value="Unassembled WGS sequence"/>
</dbReference>
<dbReference type="Gene3D" id="2.160.20.10">
    <property type="entry name" value="Single-stranded right-handed beta-helix, Pectin lyase-like"/>
    <property type="match status" value="2"/>
</dbReference>
<protein>
    <recommendedName>
        <fullName evidence="1">Rhodanese domain-containing protein</fullName>
    </recommendedName>
</protein>
<evidence type="ECO:0000259" key="1">
    <source>
        <dbReference type="PROSITE" id="PS50206"/>
    </source>
</evidence>
<organism evidence="2 3">
    <name type="scientific">Talaromyces pinophilus</name>
    <name type="common">Penicillium pinophilum</name>
    <dbReference type="NCBI Taxonomy" id="128442"/>
    <lineage>
        <taxon>Eukaryota</taxon>
        <taxon>Fungi</taxon>
        <taxon>Dikarya</taxon>
        <taxon>Ascomycota</taxon>
        <taxon>Pezizomycotina</taxon>
        <taxon>Eurotiomycetes</taxon>
        <taxon>Eurotiomycetidae</taxon>
        <taxon>Eurotiales</taxon>
        <taxon>Trichocomaceae</taxon>
        <taxon>Talaromyces</taxon>
        <taxon>Talaromyces sect. Talaromyces</taxon>
    </lineage>
</organism>
<proteinExistence type="predicted"/>
<dbReference type="CDD" id="cd23668">
    <property type="entry name" value="GH55_beta13glucanase-like"/>
    <property type="match status" value="1"/>
</dbReference>
<evidence type="ECO:0000313" key="2">
    <source>
        <dbReference type="EMBL" id="GAM40634.1"/>
    </source>
</evidence>
<dbReference type="PANTHER" id="PTHR33928">
    <property type="entry name" value="POLYGALACTURONASE QRT3"/>
    <property type="match status" value="1"/>
</dbReference>
<dbReference type="FunFam" id="2.160.20.10:FF:000049">
    <property type="entry name" value="Putative exo-beta-1,3-glucanase"/>
    <property type="match status" value="1"/>
</dbReference>
<dbReference type="InterPro" id="IPR012334">
    <property type="entry name" value="Pectin_lyas_fold"/>
</dbReference>
<name>A0A6N4SLN6_TALPI</name>